<reference evidence="4 5" key="1">
    <citation type="submission" date="2016-11" db="EMBL/GenBank/DDBJ databases">
        <title>The macronuclear genome of Stentor coeruleus: a giant cell with tiny introns.</title>
        <authorList>
            <person name="Slabodnick M."/>
            <person name="Ruby J.G."/>
            <person name="Reiff S.B."/>
            <person name="Swart E.C."/>
            <person name="Gosai S."/>
            <person name="Prabakaran S."/>
            <person name="Witkowska E."/>
            <person name="Larue G.E."/>
            <person name="Fisher S."/>
            <person name="Freeman R.M."/>
            <person name="Gunawardena J."/>
            <person name="Chu W."/>
            <person name="Stover N.A."/>
            <person name="Gregory B.D."/>
            <person name="Nowacki M."/>
            <person name="Derisi J."/>
            <person name="Roy S.W."/>
            <person name="Marshall W.F."/>
            <person name="Sood P."/>
        </authorList>
    </citation>
    <scope>NUCLEOTIDE SEQUENCE [LARGE SCALE GENOMIC DNA]</scope>
    <source>
        <strain evidence="4">WM001</strain>
    </source>
</reference>
<dbReference type="Proteomes" id="UP000187209">
    <property type="component" value="Unassembled WGS sequence"/>
</dbReference>
<dbReference type="InterPro" id="IPR008775">
    <property type="entry name" value="Phytyl_CoA_dOase-like"/>
</dbReference>
<name>A0A1R2AQ45_9CILI</name>
<protein>
    <recommendedName>
        <fullName evidence="6">Fe2OG dioxygenase domain-containing protein</fullName>
    </recommendedName>
</protein>
<evidence type="ECO:0000256" key="2">
    <source>
        <dbReference type="ARBA" id="ARBA00022723"/>
    </source>
</evidence>
<keyword evidence="5" id="KW-1185">Reference proteome</keyword>
<evidence type="ECO:0008006" key="6">
    <source>
        <dbReference type="Google" id="ProtNLM"/>
    </source>
</evidence>
<dbReference type="SUPFAM" id="SSF51197">
    <property type="entry name" value="Clavaminate synthase-like"/>
    <property type="match status" value="1"/>
</dbReference>
<dbReference type="AlphaFoldDB" id="A0A1R2AQ45"/>
<accession>A0A1R2AQ45</accession>
<evidence type="ECO:0000313" key="4">
    <source>
        <dbReference type="EMBL" id="OMJ66565.1"/>
    </source>
</evidence>
<dbReference type="PANTHER" id="PTHR20883:SF15">
    <property type="entry name" value="PHYTANOYL-COA DIOXYGENASE DOMAIN-CONTAINING PROTEIN 1"/>
    <property type="match status" value="1"/>
</dbReference>
<comment type="caution">
    <text evidence="4">The sequence shown here is derived from an EMBL/GenBank/DDBJ whole genome shotgun (WGS) entry which is preliminary data.</text>
</comment>
<dbReference type="Pfam" id="PF05721">
    <property type="entry name" value="PhyH"/>
    <property type="match status" value="1"/>
</dbReference>
<proteinExistence type="predicted"/>
<gene>
    <name evidence="4" type="ORF">SteCoe_36552</name>
</gene>
<dbReference type="OrthoDB" id="445007at2759"/>
<evidence type="ECO:0000256" key="1">
    <source>
        <dbReference type="ARBA" id="ARBA00001962"/>
    </source>
</evidence>
<keyword evidence="3" id="KW-0408">Iron</keyword>
<keyword evidence="2" id="KW-0479">Metal-binding</keyword>
<comment type="cofactor">
    <cofactor evidence="1">
        <name>Fe cation</name>
        <dbReference type="ChEBI" id="CHEBI:24875"/>
    </cofactor>
</comment>
<dbReference type="Gene3D" id="2.60.120.620">
    <property type="entry name" value="q2cbj1_9rhob like domain"/>
    <property type="match status" value="1"/>
</dbReference>
<dbReference type="GO" id="GO:0046872">
    <property type="term" value="F:metal ion binding"/>
    <property type="evidence" value="ECO:0007669"/>
    <property type="project" value="UniProtKB-KW"/>
</dbReference>
<evidence type="ECO:0000256" key="3">
    <source>
        <dbReference type="ARBA" id="ARBA00023004"/>
    </source>
</evidence>
<dbReference type="EMBL" id="MPUH01001687">
    <property type="protein sequence ID" value="OMJ66565.1"/>
    <property type="molecule type" value="Genomic_DNA"/>
</dbReference>
<sequence>MQLIRRASFLSSSQIVSFNKNGFLYLPNMIPLTDIAVVKRRAYEHIESWRPDNHPIFTTKEQARISDEYFFKSAYNISFFFEESVKPPIKDKHASINKIGHALHDLDPEFRNFSYRNEFKSILTDIGFVNPQIVQSMYIVKAPRVGGEVKAHQDSSYIISEPSSCIGIWIALEDAEMHNACLYAVPGSHKNGTLALWERKEGGMAYTNQFEYHTKDAVCLEAKAGTVIILHGDLVHWSEQNYSEKSRHAYTLHCVEGNYKWSDKNWIQRPDYFPFRIWE</sequence>
<dbReference type="PANTHER" id="PTHR20883">
    <property type="entry name" value="PHYTANOYL-COA DIOXYGENASE DOMAIN CONTAINING 1"/>
    <property type="match status" value="1"/>
</dbReference>
<evidence type="ECO:0000313" key="5">
    <source>
        <dbReference type="Proteomes" id="UP000187209"/>
    </source>
</evidence>
<organism evidence="4 5">
    <name type="scientific">Stentor coeruleus</name>
    <dbReference type="NCBI Taxonomy" id="5963"/>
    <lineage>
        <taxon>Eukaryota</taxon>
        <taxon>Sar</taxon>
        <taxon>Alveolata</taxon>
        <taxon>Ciliophora</taxon>
        <taxon>Postciliodesmatophora</taxon>
        <taxon>Heterotrichea</taxon>
        <taxon>Heterotrichida</taxon>
        <taxon>Stentoridae</taxon>
        <taxon>Stentor</taxon>
    </lineage>
</organism>